<proteinExistence type="predicted"/>
<dbReference type="EMBL" id="GBXM01013330">
    <property type="protein sequence ID" value="JAH95247.1"/>
    <property type="molecule type" value="Transcribed_RNA"/>
</dbReference>
<organism evidence="2">
    <name type="scientific">Anguilla anguilla</name>
    <name type="common">European freshwater eel</name>
    <name type="synonym">Muraena anguilla</name>
    <dbReference type="NCBI Taxonomy" id="7936"/>
    <lineage>
        <taxon>Eukaryota</taxon>
        <taxon>Metazoa</taxon>
        <taxon>Chordata</taxon>
        <taxon>Craniata</taxon>
        <taxon>Vertebrata</taxon>
        <taxon>Euteleostomi</taxon>
        <taxon>Actinopterygii</taxon>
        <taxon>Neopterygii</taxon>
        <taxon>Teleostei</taxon>
        <taxon>Anguilliformes</taxon>
        <taxon>Anguillidae</taxon>
        <taxon>Anguilla</taxon>
    </lineage>
</organism>
<evidence type="ECO:0000313" key="2">
    <source>
        <dbReference type="EMBL" id="JAH95247.1"/>
    </source>
</evidence>
<reference evidence="2" key="1">
    <citation type="submission" date="2014-11" db="EMBL/GenBank/DDBJ databases">
        <authorList>
            <person name="Amaro Gonzalez C."/>
        </authorList>
    </citation>
    <scope>NUCLEOTIDE SEQUENCE</scope>
</reference>
<evidence type="ECO:0000256" key="1">
    <source>
        <dbReference type="SAM" id="SignalP"/>
    </source>
</evidence>
<name>A0A0E9WXN9_ANGAN</name>
<keyword evidence="1" id="KW-0732">Signal</keyword>
<accession>A0A0E9WXN9</accession>
<dbReference type="AlphaFoldDB" id="A0A0E9WXN9"/>
<protein>
    <submittedName>
        <fullName evidence="2">Uncharacterized protein</fullName>
    </submittedName>
</protein>
<sequence length="59" mass="7213">MKILRFAKLCYISILLSHLLKLVSEHKGGQWKTRVKKNTTQRRKRWRWGYCSYQEMSLL</sequence>
<feature type="chain" id="PRO_5002434855" evidence="1">
    <location>
        <begin position="26"/>
        <end position="59"/>
    </location>
</feature>
<feature type="signal peptide" evidence="1">
    <location>
        <begin position="1"/>
        <end position="25"/>
    </location>
</feature>
<reference evidence="2" key="2">
    <citation type="journal article" date="2015" name="Fish Shellfish Immunol.">
        <title>Early steps in the European eel (Anguilla anguilla)-Vibrio vulnificus interaction in the gills: Role of the RtxA13 toxin.</title>
        <authorList>
            <person name="Callol A."/>
            <person name="Pajuelo D."/>
            <person name="Ebbesson L."/>
            <person name="Teles M."/>
            <person name="MacKenzie S."/>
            <person name="Amaro C."/>
        </authorList>
    </citation>
    <scope>NUCLEOTIDE SEQUENCE</scope>
</reference>